<keyword evidence="4" id="KW-1133">Transmembrane helix</keyword>
<dbReference type="InterPro" id="IPR008962">
    <property type="entry name" value="PapD-like_sf"/>
</dbReference>
<dbReference type="PROSITE" id="PS50202">
    <property type="entry name" value="MSP"/>
    <property type="match status" value="1"/>
</dbReference>
<evidence type="ECO:0000256" key="6">
    <source>
        <dbReference type="SAM" id="MobiDB-lite"/>
    </source>
</evidence>
<dbReference type="GO" id="GO:0005789">
    <property type="term" value="C:endoplasmic reticulum membrane"/>
    <property type="evidence" value="ECO:0007669"/>
    <property type="project" value="InterPro"/>
</dbReference>
<comment type="caution">
    <text evidence="8">The sequence shown here is derived from an EMBL/GenBank/DDBJ whole genome shotgun (WGS) entry which is preliminary data.</text>
</comment>
<dbReference type="OrthoDB" id="264603at2759"/>
<dbReference type="AlphaFoldDB" id="A0A9P6EAX2"/>
<protein>
    <submittedName>
        <fullName evidence="8">PapD-like protein</fullName>
    </submittedName>
</protein>
<keyword evidence="9" id="KW-1185">Reference proteome</keyword>
<organism evidence="8 9">
    <name type="scientific">Crepidotus variabilis</name>
    <dbReference type="NCBI Taxonomy" id="179855"/>
    <lineage>
        <taxon>Eukaryota</taxon>
        <taxon>Fungi</taxon>
        <taxon>Dikarya</taxon>
        <taxon>Basidiomycota</taxon>
        <taxon>Agaricomycotina</taxon>
        <taxon>Agaricomycetes</taxon>
        <taxon>Agaricomycetidae</taxon>
        <taxon>Agaricales</taxon>
        <taxon>Agaricineae</taxon>
        <taxon>Crepidotaceae</taxon>
        <taxon>Crepidotus</taxon>
    </lineage>
</organism>
<keyword evidence="5" id="KW-0472">Membrane</keyword>
<name>A0A9P6EAX2_9AGAR</name>
<keyword evidence="3" id="KW-0812">Transmembrane</keyword>
<reference evidence="8" key="1">
    <citation type="submission" date="2020-11" db="EMBL/GenBank/DDBJ databases">
        <authorList>
            <consortium name="DOE Joint Genome Institute"/>
            <person name="Ahrendt S."/>
            <person name="Riley R."/>
            <person name="Andreopoulos W."/>
            <person name="Labutti K."/>
            <person name="Pangilinan J."/>
            <person name="Ruiz-Duenas F.J."/>
            <person name="Barrasa J.M."/>
            <person name="Sanchez-Garcia M."/>
            <person name="Camarero S."/>
            <person name="Miyauchi S."/>
            <person name="Serrano A."/>
            <person name="Linde D."/>
            <person name="Babiker R."/>
            <person name="Drula E."/>
            <person name="Ayuso-Fernandez I."/>
            <person name="Pacheco R."/>
            <person name="Padilla G."/>
            <person name="Ferreira P."/>
            <person name="Barriuso J."/>
            <person name="Kellner H."/>
            <person name="Castanera R."/>
            <person name="Alfaro M."/>
            <person name="Ramirez L."/>
            <person name="Pisabarro A.G."/>
            <person name="Kuo A."/>
            <person name="Tritt A."/>
            <person name="Lipzen A."/>
            <person name="He G."/>
            <person name="Yan M."/>
            <person name="Ng V."/>
            <person name="Cullen D."/>
            <person name="Martin F."/>
            <person name="Rosso M.-N."/>
            <person name="Henrissat B."/>
            <person name="Hibbett D."/>
            <person name="Martinez A.T."/>
            <person name="Grigoriev I.V."/>
        </authorList>
    </citation>
    <scope>NUCLEOTIDE SEQUENCE</scope>
    <source>
        <strain evidence="8">CBS 506.95</strain>
    </source>
</reference>
<dbReference type="SUPFAM" id="SSF49354">
    <property type="entry name" value="PapD-like"/>
    <property type="match status" value="1"/>
</dbReference>
<dbReference type="InterPro" id="IPR000535">
    <property type="entry name" value="MSP_dom"/>
</dbReference>
<evidence type="ECO:0000256" key="1">
    <source>
        <dbReference type="ARBA" id="ARBA00004211"/>
    </source>
</evidence>
<feature type="region of interest" description="Disordered" evidence="6">
    <location>
        <begin position="224"/>
        <end position="254"/>
    </location>
</feature>
<feature type="compositionally biased region" description="Basic and acidic residues" evidence="6">
    <location>
        <begin position="227"/>
        <end position="239"/>
    </location>
</feature>
<dbReference type="GO" id="GO:0061817">
    <property type="term" value="P:endoplasmic reticulum-plasma membrane tethering"/>
    <property type="evidence" value="ECO:0007669"/>
    <property type="project" value="TreeGrafter"/>
</dbReference>
<comment type="subcellular location">
    <subcellularLocation>
        <location evidence="1">Membrane</location>
        <topology evidence="1">Single-pass type IV membrane protein</topology>
    </subcellularLocation>
</comment>
<feature type="domain" description="MSP" evidence="7">
    <location>
        <begin position="1"/>
        <end position="118"/>
    </location>
</feature>
<feature type="region of interest" description="Disordered" evidence="6">
    <location>
        <begin position="154"/>
        <end position="193"/>
    </location>
</feature>
<evidence type="ECO:0000256" key="2">
    <source>
        <dbReference type="ARBA" id="ARBA00008932"/>
    </source>
</evidence>
<sequence length="295" mass="32828">MIVYEEPLVDKPSLTMKIQNKSSRHVVFRIKTTAPKLYTTKPHQGMILPGESMAILVTVVGWKQEPQLAGLRIKDKFLIQTADVPQGQEQDTVQDVMTKVVQESEQLVKQRKLKVAYLPPEPRAHTPYESEVEDVHHLDRADVAVGGSGVLVDHYVMQPSPPQPINQESSASSQSSPDESLGGPPPEDPLQRSDYHEAAKPDFIQSLPNTQNPLVDTSMDDSMLDQSELRQRRPTENYDHASQSAPSEYSNTPSQISREISISERIPPFLQQGVPLWTVLASVAATYTATRFLGL</sequence>
<feature type="compositionally biased region" description="Low complexity" evidence="6">
    <location>
        <begin position="169"/>
        <end position="180"/>
    </location>
</feature>
<feature type="compositionally biased region" description="Polar residues" evidence="6">
    <location>
        <begin position="240"/>
        <end position="253"/>
    </location>
</feature>
<evidence type="ECO:0000256" key="4">
    <source>
        <dbReference type="ARBA" id="ARBA00022989"/>
    </source>
</evidence>
<gene>
    <name evidence="8" type="ORF">CPB83DRAFT_859051</name>
</gene>
<dbReference type="Proteomes" id="UP000807306">
    <property type="component" value="Unassembled WGS sequence"/>
</dbReference>
<dbReference type="GO" id="GO:0005886">
    <property type="term" value="C:plasma membrane"/>
    <property type="evidence" value="ECO:0007669"/>
    <property type="project" value="TreeGrafter"/>
</dbReference>
<dbReference type="InterPro" id="IPR013783">
    <property type="entry name" value="Ig-like_fold"/>
</dbReference>
<evidence type="ECO:0000256" key="5">
    <source>
        <dbReference type="ARBA" id="ARBA00023136"/>
    </source>
</evidence>
<dbReference type="Pfam" id="PF00635">
    <property type="entry name" value="Motile_Sperm"/>
    <property type="match status" value="1"/>
</dbReference>
<evidence type="ECO:0000313" key="9">
    <source>
        <dbReference type="Proteomes" id="UP000807306"/>
    </source>
</evidence>
<dbReference type="PANTHER" id="PTHR10809">
    <property type="entry name" value="VESICLE-ASSOCIATED MEMBRANE PROTEIN-ASSOCIATED PROTEIN"/>
    <property type="match status" value="1"/>
</dbReference>
<dbReference type="PANTHER" id="PTHR10809:SF6">
    <property type="entry name" value="AT11025P-RELATED"/>
    <property type="match status" value="1"/>
</dbReference>
<dbReference type="GO" id="GO:0090158">
    <property type="term" value="P:endoplasmic reticulum membrane organization"/>
    <property type="evidence" value="ECO:0007669"/>
    <property type="project" value="TreeGrafter"/>
</dbReference>
<comment type="similarity">
    <text evidence="2">Belongs to the VAMP-associated protein (VAP) (TC 9.B.17) family.</text>
</comment>
<evidence type="ECO:0000313" key="8">
    <source>
        <dbReference type="EMBL" id="KAF9525756.1"/>
    </source>
</evidence>
<evidence type="ECO:0000256" key="3">
    <source>
        <dbReference type="ARBA" id="ARBA00022692"/>
    </source>
</evidence>
<proteinExistence type="inferred from homology"/>
<dbReference type="InterPro" id="IPR016763">
    <property type="entry name" value="VAP"/>
</dbReference>
<accession>A0A9P6EAX2</accession>
<evidence type="ECO:0000259" key="7">
    <source>
        <dbReference type="PROSITE" id="PS50202"/>
    </source>
</evidence>
<dbReference type="Gene3D" id="2.60.40.10">
    <property type="entry name" value="Immunoglobulins"/>
    <property type="match status" value="1"/>
</dbReference>
<dbReference type="EMBL" id="MU157880">
    <property type="protein sequence ID" value="KAF9525756.1"/>
    <property type="molecule type" value="Genomic_DNA"/>
</dbReference>